<feature type="transmembrane region" description="Helical" evidence="1">
    <location>
        <begin position="6"/>
        <end position="25"/>
    </location>
</feature>
<keyword evidence="1" id="KW-0472">Membrane</keyword>
<evidence type="ECO:0000313" key="3">
    <source>
        <dbReference type="Proteomes" id="UP000016426"/>
    </source>
</evidence>
<reference evidence="2 3" key="1">
    <citation type="journal article" date="2013" name="Genome Announc.">
        <title>Genome Sequence of the Pigment-Producing Bacterium Pseudogulbenkiania ferrooxidans, Isolated from Loktak Lake.</title>
        <authorList>
            <person name="Puranik S."/>
            <person name="Talkal R."/>
            <person name="Qureshi A."/>
            <person name="Khardenavis A."/>
            <person name="Kapley A."/>
            <person name="Purohit H.J."/>
        </authorList>
    </citation>
    <scope>NUCLEOTIDE SEQUENCE [LARGE SCALE GENOMIC DNA]</scope>
    <source>
        <strain evidence="2 3">EGD-HP2</strain>
    </source>
</reference>
<dbReference type="RefSeq" id="WP_021476543.1">
    <property type="nucleotide sequence ID" value="NZ_AVPH01000168.1"/>
</dbReference>
<keyword evidence="1" id="KW-0812">Transmembrane</keyword>
<proteinExistence type="predicted"/>
<evidence type="ECO:0000256" key="1">
    <source>
        <dbReference type="SAM" id="Phobius"/>
    </source>
</evidence>
<keyword evidence="3" id="KW-1185">Reference proteome</keyword>
<dbReference type="EMBL" id="AVPH01000168">
    <property type="protein sequence ID" value="ERE10040.1"/>
    <property type="molecule type" value="Genomic_DNA"/>
</dbReference>
<protein>
    <submittedName>
        <fullName evidence="2">Uncharacterized protein</fullName>
    </submittedName>
</protein>
<comment type="caution">
    <text evidence="2">The sequence shown here is derived from an EMBL/GenBank/DDBJ whole genome shotgun (WGS) entry which is preliminary data.</text>
</comment>
<gene>
    <name evidence="2" type="ORF">O166_05525</name>
</gene>
<sequence length="127" mass="14193">MEFTEIAAILGAITSLVSVAVSFRLTSNRIKAEKELANLFHEKLTEDKKLHEKTVRIIKRKPNVQIMNSELLEYEKVLLSLLEKLSEDDRARIYPAIKQPSPQGRISYISKLISSEAKSSSAPAAAP</sequence>
<dbReference type="Proteomes" id="UP000016426">
    <property type="component" value="Unassembled WGS sequence"/>
</dbReference>
<organism evidence="2 3">
    <name type="scientific">Pseudogulbenkiania ferrooxidans EGD-HP2</name>
    <dbReference type="NCBI Taxonomy" id="1388764"/>
    <lineage>
        <taxon>Bacteria</taxon>
        <taxon>Pseudomonadati</taxon>
        <taxon>Pseudomonadota</taxon>
        <taxon>Betaproteobacteria</taxon>
        <taxon>Neisseriales</taxon>
        <taxon>Chromobacteriaceae</taxon>
        <taxon>Pseudogulbenkiania</taxon>
    </lineage>
</organism>
<accession>A0ABP2XP82</accession>
<name>A0ABP2XP82_9NEIS</name>
<keyword evidence="1" id="KW-1133">Transmembrane helix</keyword>
<evidence type="ECO:0000313" key="2">
    <source>
        <dbReference type="EMBL" id="ERE10040.1"/>
    </source>
</evidence>